<evidence type="ECO:0000313" key="5">
    <source>
        <dbReference type="RefSeq" id="XP_028141896.1"/>
    </source>
</evidence>
<protein>
    <submittedName>
        <fullName evidence="5">Transforming growth factor beta activator LRRC33-like</fullName>
    </submittedName>
</protein>
<reference evidence="5" key="1">
    <citation type="submission" date="2025-04" db="UniProtKB">
        <authorList>
            <consortium name="RefSeq"/>
        </authorList>
    </citation>
    <scope>IDENTIFICATION</scope>
    <source>
        <tissue evidence="5">Whole insect</tissue>
    </source>
</reference>
<dbReference type="PANTHER" id="PTHR24373">
    <property type="entry name" value="SLIT RELATED LEUCINE-RICH REPEAT NEURONAL PROTEIN"/>
    <property type="match status" value="1"/>
</dbReference>
<dbReference type="InterPro" id="IPR050328">
    <property type="entry name" value="Dev_Immune_Receptor"/>
</dbReference>
<keyword evidence="1 2" id="KW-0732">Signal</keyword>
<dbReference type="GeneID" id="114335769"/>
<accession>A0A6P7FZD0</accession>
<dbReference type="InParanoid" id="A0A6P7FZD0"/>
<evidence type="ECO:0000256" key="2">
    <source>
        <dbReference type="SAM" id="SignalP"/>
    </source>
</evidence>
<dbReference type="EnsemblMetazoa" id="XM_028286095.2">
    <property type="protein sequence ID" value="XP_028141896.1"/>
    <property type="gene ID" value="LOC114335769"/>
</dbReference>
<dbReference type="PANTHER" id="PTHR24373:SF275">
    <property type="entry name" value="TIR DOMAIN-CONTAINING PROTEIN"/>
    <property type="match status" value="1"/>
</dbReference>
<dbReference type="Gene3D" id="3.80.10.10">
    <property type="entry name" value="Ribonuclease Inhibitor"/>
    <property type="match status" value="2"/>
</dbReference>
<feature type="chain" id="PRO_5028051250" evidence="2">
    <location>
        <begin position="24"/>
        <end position="314"/>
    </location>
</feature>
<evidence type="ECO:0000313" key="3">
    <source>
        <dbReference type="EnsemblMetazoa" id="XP_028141896.1"/>
    </source>
</evidence>
<dbReference type="AlphaFoldDB" id="A0A6P7FZD0"/>
<dbReference type="RefSeq" id="XP_028141896.1">
    <property type="nucleotide sequence ID" value="XM_028286095.1"/>
</dbReference>
<feature type="signal peptide" evidence="2">
    <location>
        <begin position="1"/>
        <end position="23"/>
    </location>
</feature>
<keyword evidence="4" id="KW-1185">Reference proteome</keyword>
<sequence length="314" mass="35589">MNNMNISMLCILFFGLLVSFVHCQICQVSGSDTITAIDCNTVRLVGRDLHLDSNIPATSKLVVLNLNNCSGRIDDHSFSNIKHLRSINIDNCVLEKFKVPNLPDLKDLDIRNSFLPRITRASLKNGKNLKRVALSENKVDITSGSFQDLTALTALDIEHQNITLDKHFLRGLRNLILLSITDSTVTQISSDSFTEVPELLDLSLERNPIQHIENGAFDPLKKLKNLNLLDNQLDKLDVTNFKETRNLESIRVPARLVKNFDLKKFLEYCPRFTNFDFSLSDCGEPEVKSLGNQADKLNAYVYIYYDGIDRPDRC</sequence>
<reference evidence="3" key="2">
    <citation type="submission" date="2025-05" db="UniProtKB">
        <authorList>
            <consortium name="EnsemblMetazoa"/>
        </authorList>
    </citation>
    <scope>IDENTIFICATION</scope>
</reference>
<dbReference type="InterPro" id="IPR001611">
    <property type="entry name" value="Leu-rich_rpt"/>
</dbReference>
<evidence type="ECO:0000256" key="1">
    <source>
        <dbReference type="ARBA" id="ARBA00022729"/>
    </source>
</evidence>
<dbReference type="Pfam" id="PF13855">
    <property type="entry name" value="LRR_8"/>
    <property type="match status" value="2"/>
</dbReference>
<dbReference type="KEGG" id="dvv:114335769"/>
<dbReference type="OrthoDB" id="6744815at2759"/>
<dbReference type="Proteomes" id="UP001652700">
    <property type="component" value="Unplaced"/>
</dbReference>
<organism evidence="5">
    <name type="scientific">Diabrotica virgifera virgifera</name>
    <name type="common">western corn rootworm</name>
    <dbReference type="NCBI Taxonomy" id="50390"/>
    <lineage>
        <taxon>Eukaryota</taxon>
        <taxon>Metazoa</taxon>
        <taxon>Ecdysozoa</taxon>
        <taxon>Arthropoda</taxon>
        <taxon>Hexapoda</taxon>
        <taxon>Insecta</taxon>
        <taxon>Pterygota</taxon>
        <taxon>Neoptera</taxon>
        <taxon>Endopterygota</taxon>
        <taxon>Coleoptera</taxon>
        <taxon>Polyphaga</taxon>
        <taxon>Cucujiformia</taxon>
        <taxon>Chrysomeloidea</taxon>
        <taxon>Chrysomelidae</taxon>
        <taxon>Galerucinae</taxon>
        <taxon>Diabroticina</taxon>
        <taxon>Diabroticites</taxon>
        <taxon>Diabrotica</taxon>
    </lineage>
</organism>
<dbReference type="InterPro" id="IPR032675">
    <property type="entry name" value="LRR_dom_sf"/>
</dbReference>
<dbReference type="SUPFAM" id="SSF52058">
    <property type="entry name" value="L domain-like"/>
    <property type="match status" value="1"/>
</dbReference>
<name>A0A6P7FZD0_DIAVI</name>
<gene>
    <name evidence="5" type="primary">LOC114335769</name>
</gene>
<proteinExistence type="predicted"/>
<evidence type="ECO:0000313" key="4">
    <source>
        <dbReference type="Proteomes" id="UP001652700"/>
    </source>
</evidence>